<dbReference type="GO" id="GO:0005634">
    <property type="term" value="C:nucleus"/>
    <property type="evidence" value="ECO:0007669"/>
    <property type="project" value="UniProtKB-SubCell"/>
</dbReference>
<accession>A0A7R9LI86</accession>
<comment type="function">
    <text evidence="7">Catalyzes the formation of 3-(3-amino-3-carboxypropyl)uridine (acp3U) at position 20 in the D-loop of several cytoplasmic tRNAs (acp3U(20)).</text>
</comment>
<evidence type="ECO:0000256" key="6">
    <source>
        <dbReference type="ARBA" id="ARBA00023242"/>
    </source>
</evidence>
<evidence type="ECO:0000256" key="8">
    <source>
        <dbReference type="ARBA" id="ARBA00038290"/>
    </source>
</evidence>
<evidence type="ECO:0000256" key="4">
    <source>
        <dbReference type="ARBA" id="ARBA00022691"/>
    </source>
</evidence>
<dbReference type="PANTHER" id="PTHR15627">
    <property type="entry name" value="NATURAL KILLER CELL-SPECIFIC ANTIGEN KLIP1"/>
    <property type="match status" value="1"/>
</dbReference>
<reference evidence="13" key="1">
    <citation type="submission" date="2020-11" db="EMBL/GenBank/DDBJ databases">
        <authorList>
            <person name="Tran Van P."/>
        </authorList>
    </citation>
    <scope>NUCLEOTIDE SEQUENCE</scope>
</reference>
<evidence type="ECO:0000256" key="10">
    <source>
        <dbReference type="ARBA" id="ARBA00042508"/>
    </source>
</evidence>
<evidence type="ECO:0000313" key="14">
    <source>
        <dbReference type="Proteomes" id="UP000728032"/>
    </source>
</evidence>
<evidence type="ECO:0000256" key="7">
    <source>
        <dbReference type="ARBA" id="ARBA00037050"/>
    </source>
</evidence>
<keyword evidence="6" id="KW-0539">Nucleus</keyword>
<evidence type="ECO:0000313" key="13">
    <source>
        <dbReference type="EMBL" id="CAD7641962.1"/>
    </source>
</evidence>
<dbReference type="Pfam" id="PF03942">
    <property type="entry name" value="DTW"/>
    <property type="match status" value="1"/>
</dbReference>
<evidence type="ECO:0000256" key="9">
    <source>
        <dbReference type="ARBA" id="ARBA00039242"/>
    </source>
</evidence>
<evidence type="ECO:0000256" key="11">
    <source>
        <dbReference type="ARBA" id="ARBA00048718"/>
    </source>
</evidence>
<proteinExistence type="inferred from homology"/>
<dbReference type="PANTHER" id="PTHR15627:SF8">
    <property type="entry name" value="TRNA-URIDINE AMINOCARBOXYPROPYLTRANSFERASE 1"/>
    <property type="match status" value="1"/>
</dbReference>
<dbReference type="GO" id="GO:0016432">
    <property type="term" value="F:tRNA-uridine aminocarboxypropyltransferase activity"/>
    <property type="evidence" value="ECO:0007669"/>
    <property type="project" value="UniProtKB-EC"/>
</dbReference>
<dbReference type="Proteomes" id="UP000728032">
    <property type="component" value="Unassembled WGS sequence"/>
</dbReference>
<evidence type="ECO:0000256" key="5">
    <source>
        <dbReference type="ARBA" id="ARBA00022694"/>
    </source>
</evidence>
<dbReference type="GO" id="GO:0006400">
    <property type="term" value="P:tRNA modification"/>
    <property type="evidence" value="ECO:0007669"/>
    <property type="project" value="TreeGrafter"/>
</dbReference>
<keyword evidence="3" id="KW-0808">Transferase</keyword>
<name>A0A7R9LI86_9ACAR</name>
<sequence length="328" mass="38392">MSSMDDRNGKHRDNRLRREPLIRNSSLWVNAGETDPMGSRFKIADTDFLDDITERTNCPKCHKSRKYYCYSCYELMDDIRDRVPRVTLPVKVDVIKHVQEVDGKSTSPHVRLIAPQDTTVHTFPDIPDYRHQRVVLVFPAPNARTLKQVFADGVTDEEIPVTIETKVLELSGENMLSERWNVGANGKEWNDSRRVWTVDSLHDCTPHLPPHSDKESTLSTTGMPFDRVVFIDSTWRQTRQILKDPRISPLLTTSTVILSEHESLFWRHQRDSPRTYLSTIEAIYYFFVDLQVILDERDGNCGDYDHRYDNLLFFFKHTYNKLRLKYNV</sequence>
<comment type="similarity">
    <text evidence="8">Belongs to the TDD superfamily. DTWD1 family.</text>
</comment>
<gene>
    <name evidence="13" type="ORF">ONB1V03_LOCUS3349</name>
</gene>
<protein>
    <recommendedName>
        <fullName evidence="9">tRNA-uridine aminocarboxypropyltransferase 1</fullName>
        <ecNumber evidence="2">2.5.1.25</ecNumber>
    </recommendedName>
    <alternativeName>
        <fullName evidence="10">DTW domain-containing protein 1</fullName>
    </alternativeName>
</protein>
<feature type="domain" description="DTW" evidence="12">
    <location>
        <begin position="65"/>
        <end position="327"/>
    </location>
</feature>
<organism evidence="13">
    <name type="scientific">Oppiella nova</name>
    <dbReference type="NCBI Taxonomy" id="334625"/>
    <lineage>
        <taxon>Eukaryota</taxon>
        <taxon>Metazoa</taxon>
        <taxon>Ecdysozoa</taxon>
        <taxon>Arthropoda</taxon>
        <taxon>Chelicerata</taxon>
        <taxon>Arachnida</taxon>
        <taxon>Acari</taxon>
        <taxon>Acariformes</taxon>
        <taxon>Sarcoptiformes</taxon>
        <taxon>Oribatida</taxon>
        <taxon>Brachypylina</taxon>
        <taxon>Oppioidea</taxon>
        <taxon>Oppiidae</taxon>
        <taxon>Oppiella</taxon>
    </lineage>
</organism>
<dbReference type="EMBL" id="OC915792">
    <property type="protein sequence ID" value="CAD7641962.1"/>
    <property type="molecule type" value="Genomic_DNA"/>
</dbReference>
<dbReference type="SMART" id="SM01144">
    <property type="entry name" value="DTW"/>
    <property type="match status" value="1"/>
</dbReference>
<dbReference type="AlphaFoldDB" id="A0A7R9LI86"/>
<keyword evidence="4" id="KW-0949">S-adenosyl-L-methionine</keyword>
<comment type="subcellular location">
    <subcellularLocation>
        <location evidence="1">Nucleus</location>
    </subcellularLocation>
</comment>
<dbReference type="InterPro" id="IPR005636">
    <property type="entry name" value="DTW"/>
</dbReference>
<dbReference type="EC" id="2.5.1.25" evidence="2"/>
<evidence type="ECO:0000256" key="2">
    <source>
        <dbReference type="ARBA" id="ARBA00012386"/>
    </source>
</evidence>
<dbReference type="InterPro" id="IPR051521">
    <property type="entry name" value="tRNA_Mod/Golgi_Maint"/>
</dbReference>
<evidence type="ECO:0000256" key="1">
    <source>
        <dbReference type="ARBA" id="ARBA00004123"/>
    </source>
</evidence>
<comment type="catalytic activity">
    <reaction evidence="11">
        <text>a uridine in tRNA + S-adenosyl-L-methionine = a 3-[(3S)-3-amino-3-carboxypropyl]uridine in tRNA + S-methyl-5'-thioadenosine + H(+)</text>
        <dbReference type="Rhea" id="RHEA:62432"/>
        <dbReference type="Rhea" id="RHEA-COMP:13339"/>
        <dbReference type="Rhea" id="RHEA-COMP:16092"/>
        <dbReference type="ChEBI" id="CHEBI:15378"/>
        <dbReference type="ChEBI" id="CHEBI:17509"/>
        <dbReference type="ChEBI" id="CHEBI:59789"/>
        <dbReference type="ChEBI" id="CHEBI:65315"/>
        <dbReference type="ChEBI" id="CHEBI:82930"/>
        <dbReference type="EC" id="2.5.1.25"/>
    </reaction>
</comment>
<keyword evidence="5" id="KW-0819">tRNA processing</keyword>
<keyword evidence="14" id="KW-1185">Reference proteome</keyword>
<dbReference type="OrthoDB" id="3173at2759"/>
<evidence type="ECO:0000256" key="3">
    <source>
        <dbReference type="ARBA" id="ARBA00022679"/>
    </source>
</evidence>
<dbReference type="EMBL" id="CAJPVJ010000967">
    <property type="protein sequence ID" value="CAG2163784.1"/>
    <property type="molecule type" value="Genomic_DNA"/>
</dbReference>
<evidence type="ECO:0000259" key="12">
    <source>
        <dbReference type="SMART" id="SM01144"/>
    </source>
</evidence>